<feature type="compositionally biased region" description="Polar residues" evidence="1">
    <location>
        <begin position="227"/>
        <end position="239"/>
    </location>
</feature>
<dbReference type="EMBL" id="CALNXI010000732">
    <property type="protein sequence ID" value="CAH3041603.1"/>
    <property type="molecule type" value="Genomic_DNA"/>
</dbReference>
<keyword evidence="3" id="KW-1185">Reference proteome</keyword>
<name>A0ABN8N7C1_9CNID</name>
<comment type="caution">
    <text evidence="2">The sequence shown here is derived from an EMBL/GenBank/DDBJ whole genome shotgun (WGS) entry which is preliminary data.</text>
</comment>
<evidence type="ECO:0000256" key="1">
    <source>
        <dbReference type="SAM" id="MobiDB-lite"/>
    </source>
</evidence>
<feature type="region of interest" description="Disordered" evidence="1">
    <location>
        <begin position="213"/>
        <end position="239"/>
    </location>
</feature>
<organism evidence="2 3">
    <name type="scientific">Porites evermanni</name>
    <dbReference type="NCBI Taxonomy" id="104178"/>
    <lineage>
        <taxon>Eukaryota</taxon>
        <taxon>Metazoa</taxon>
        <taxon>Cnidaria</taxon>
        <taxon>Anthozoa</taxon>
        <taxon>Hexacorallia</taxon>
        <taxon>Scleractinia</taxon>
        <taxon>Fungiina</taxon>
        <taxon>Poritidae</taxon>
        <taxon>Porites</taxon>
    </lineage>
</organism>
<feature type="non-terminal residue" evidence="2">
    <location>
        <position position="1"/>
    </location>
</feature>
<sequence length="251" mass="27634">ETSNAEKVKISRANEHIKSKIKVIPQDYRTVVNKGTRSGSAKIVKEHFDTLCDIWGVGGSSATAMLAEGVDGDSLTETSDNEETNQRSEEPESISGKLVQLPHAKKRKQENRKIPKCLCQQFLAKEDLIMKKQMIASLEESNKSLQSTMQKMTDSLSVMAEGISSGIRMIAMAMSGQTQHQFHPSHPVGYNSHAMMYQNNMYGSPRGYNSVISPDPEVSGQVGVRSYTPSPTLSDSVSTASDDNGYFRYTC</sequence>
<protein>
    <submittedName>
        <fullName evidence="2">Uncharacterized protein</fullName>
    </submittedName>
</protein>
<proteinExistence type="predicted"/>
<feature type="region of interest" description="Disordered" evidence="1">
    <location>
        <begin position="70"/>
        <end position="96"/>
    </location>
</feature>
<gene>
    <name evidence="2" type="ORF">PEVE_00040359</name>
</gene>
<reference evidence="2 3" key="1">
    <citation type="submission" date="2022-05" db="EMBL/GenBank/DDBJ databases">
        <authorList>
            <consortium name="Genoscope - CEA"/>
            <person name="William W."/>
        </authorList>
    </citation>
    <scope>NUCLEOTIDE SEQUENCE [LARGE SCALE GENOMIC DNA]</scope>
</reference>
<evidence type="ECO:0000313" key="3">
    <source>
        <dbReference type="Proteomes" id="UP001159427"/>
    </source>
</evidence>
<evidence type="ECO:0000313" key="2">
    <source>
        <dbReference type="EMBL" id="CAH3041603.1"/>
    </source>
</evidence>
<accession>A0ABN8N7C1</accession>
<dbReference type="Proteomes" id="UP001159427">
    <property type="component" value="Unassembled WGS sequence"/>
</dbReference>